<dbReference type="STRING" id="28034.BFX07_09225"/>
<dbReference type="OrthoDB" id="1808039at2"/>
<feature type="domain" description="HTH cro/C1-type" evidence="1">
    <location>
        <begin position="28"/>
        <end position="52"/>
    </location>
</feature>
<dbReference type="InterPro" id="IPR010982">
    <property type="entry name" value="Lambda_DNA-bd_dom_sf"/>
</dbReference>
<dbReference type="EMBL" id="FWWY01000001">
    <property type="protein sequence ID" value="SMC03068.1"/>
    <property type="molecule type" value="Genomic_DNA"/>
</dbReference>
<dbReference type="RefSeq" id="WP_028961946.1">
    <property type="nucleotide sequence ID" value="NZ_FWWY01000001.1"/>
</dbReference>
<dbReference type="GO" id="GO:0003677">
    <property type="term" value="F:DNA binding"/>
    <property type="evidence" value="ECO:0007669"/>
    <property type="project" value="InterPro"/>
</dbReference>
<evidence type="ECO:0000259" key="1">
    <source>
        <dbReference type="PROSITE" id="PS50943"/>
    </source>
</evidence>
<dbReference type="AlphaFoldDB" id="A0A1W1W9T2"/>
<dbReference type="Gene3D" id="1.10.260.40">
    <property type="entry name" value="lambda repressor-like DNA-binding domains"/>
    <property type="match status" value="1"/>
</dbReference>
<keyword evidence="3" id="KW-1185">Reference proteome</keyword>
<dbReference type="CDD" id="cd00093">
    <property type="entry name" value="HTH_XRE"/>
    <property type="match status" value="1"/>
</dbReference>
<organism evidence="2 3">
    <name type="scientific">Sulfobacillus thermosulfidooxidans (strain DSM 9293 / VKM B-1269 / AT-1)</name>
    <dbReference type="NCBI Taxonomy" id="929705"/>
    <lineage>
        <taxon>Bacteria</taxon>
        <taxon>Bacillati</taxon>
        <taxon>Bacillota</taxon>
        <taxon>Clostridia</taxon>
        <taxon>Eubacteriales</taxon>
        <taxon>Clostridiales Family XVII. Incertae Sedis</taxon>
        <taxon>Sulfobacillus</taxon>
    </lineage>
</organism>
<dbReference type="Pfam" id="PF01381">
    <property type="entry name" value="HTH_3"/>
    <property type="match status" value="1"/>
</dbReference>
<dbReference type="PROSITE" id="PS50943">
    <property type="entry name" value="HTH_CROC1"/>
    <property type="match status" value="1"/>
</dbReference>
<protein>
    <submittedName>
        <fullName evidence="2">Helix-turn-helix domain protein</fullName>
    </submittedName>
</protein>
<name>A0A1W1W9T2_SULTA</name>
<sequence>MDLIRVGDKVISLSRIANVTEQILLARSQGMSQQDVAKKFGVDRSFVSRLETLGELRKGRSIAVIGFPIANPEEVRTLCQELGVELCWVMTNQERWEYAQSRNGIELVNEIMDLANKFRQFDVVILLASNARVRLMAALLDSRTVIPLVLGETPLSTDVVVDIAALKRTILTVIDSPENKK</sequence>
<evidence type="ECO:0000313" key="2">
    <source>
        <dbReference type="EMBL" id="SMC03068.1"/>
    </source>
</evidence>
<accession>A0A1W1W9T2</accession>
<reference evidence="3" key="1">
    <citation type="submission" date="2017-04" db="EMBL/GenBank/DDBJ databases">
        <authorList>
            <person name="Varghese N."/>
            <person name="Submissions S."/>
        </authorList>
    </citation>
    <scope>NUCLEOTIDE SEQUENCE [LARGE SCALE GENOMIC DNA]</scope>
    <source>
        <strain evidence="3">DSM 9293</strain>
    </source>
</reference>
<dbReference type="InterPro" id="IPR001387">
    <property type="entry name" value="Cro/C1-type_HTH"/>
</dbReference>
<gene>
    <name evidence="2" type="ORF">SAMN00768000_0892</name>
</gene>
<dbReference type="Proteomes" id="UP000192660">
    <property type="component" value="Unassembled WGS sequence"/>
</dbReference>
<proteinExistence type="predicted"/>
<evidence type="ECO:0000313" key="3">
    <source>
        <dbReference type="Proteomes" id="UP000192660"/>
    </source>
</evidence>
<dbReference type="SUPFAM" id="SSF47413">
    <property type="entry name" value="lambda repressor-like DNA-binding domains"/>
    <property type="match status" value="1"/>
</dbReference>